<keyword evidence="4" id="KW-0812">Transmembrane</keyword>
<evidence type="ECO:0000313" key="7">
    <source>
        <dbReference type="Proteomes" id="UP001623330"/>
    </source>
</evidence>
<comment type="similarity">
    <text evidence="1 2">Belongs to the syntaxin family.</text>
</comment>
<dbReference type="SMART" id="SM00397">
    <property type="entry name" value="t_SNARE"/>
    <property type="match status" value="1"/>
</dbReference>
<proteinExistence type="inferred from homology"/>
<dbReference type="CDD" id="cd15840">
    <property type="entry name" value="SNARE_Qa"/>
    <property type="match status" value="1"/>
</dbReference>
<feature type="domain" description="T-SNARE coiled-coil homology" evidence="5">
    <location>
        <begin position="192"/>
        <end position="254"/>
    </location>
</feature>
<sequence length="285" mass="32906">MDYTDREEAPGFTDCPEFEPLKDEISQGLFEVNGQVSTLRQFSETLSNFLARGEDIDVNAKVVENINHKAMANITEVNKLLKNINEKVKEIDAIEESSLDRPQVIAREKLLRDANFSLQEFQNVQKRYTGIIKTINDAAKGKLRANQNQAALVQEEEEQQQQQQLLHGDKNNQTRFVIEREPINNEEFAYQQRLIQERDEEITNIERSITELNGIFKDLGAVIQQQGIMVDNIEANIYTAADNTVMASNELERARRYQKKSSKWCLYFLIVLVVMLLFMILVTFI</sequence>
<keyword evidence="7" id="KW-1185">Reference proteome</keyword>
<dbReference type="Gene3D" id="1.20.5.110">
    <property type="match status" value="1"/>
</dbReference>
<dbReference type="EMBL" id="JBEVYD010000010">
    <property type="protein sequence ID" value="KAL3230040.1"/>
    <property type="molecule type" value="Genomic_DNA"/>
</dbReference>
<dbReference type="Pfam" id="PF05739">
    <property type="entry name" value="SNARE"/>
    <property type="match status" value="1"/>
</dbReference>
<name>A0ABR4NPL3_9SACH</name>
<dbReference type="PANTHER" id="PTHR19957">
    <property type="entry name" value="SYNTAXIN"/>
    <property type="match status" value="1"/>
</dbReference>
<organism evidence="6 7">
    <name type="scientific">Nakaseomyces bracarensis</name>
    <dbReference type="NCBI Taxonomy" id="273131"/>
    <lineage>
        <taxon>Eukaryota</taxon>
        <taxon>Fungi</taxon>
        <taxon>Dikarya</taxon>
        <taxon>Ascomycota</taxon>
        <taxon>Saccharomycotina</taxon>
        <taxon>Saccharomycetes</taxon>
        <taxon>Saccharomycetales</taxon>
        <taxon>Saccharomycetaceae</taxon>
        <taxon>Nakaseomyces</taxon>
    </lineage>
</organism>
<evidence type="ECO:0000259" key="5">
    <source>
        <dbReference type="PROSITE" id="PS50192"/>
    </source>
</evidence>
<evidence type="ECO:0000256" key="2">
    <source>
        <dbReference type="RuleBase" id="RU003858"/>
    </source>
</evidence>
<dbReference type="SUPFAM" id="SSF47661">
    <property type="entry name" value="t-snare proteins"/>
    <property type="match status" value="1"/>
</dbReference>
<evidence type="ECO:0000313" key="6">
    <source>
        <dbReference type="EMBL" id="KAL3230040.1"/>
    </source>
</evidence>
<accession>A0ABR4NPL3</accession>
<keyword evidence="4" id="KW-0472">Membrane</keyword>
<dbReference type="InterPro" id="IPR010989">
    <property type="entry name" value="SNARE"/>
</dbReference>
<keyword evidence="3" id="KW-0175">Coiled coil</keyword>
<comment type="caution">
    <text evidence="6">The sequence shown here is derived from an EMBL/GenBank/DDBJ whole genome shotgun (WGS) entry which is preliminary data.</text>
</comment>
<dbReference type="PANTHER" id="PTHR19957:SF38">
    <property type="entry name" value="LD27581P"/>
    <property type="match status" value="1"/>
</dbReference>
<gene>
    <name evidence="6" type="ORF">RNJ44_01403</name>
</gene>
<dbReference type="PROSITE" id="PS50192">
    <property type="entry name" value="T_SNARE"/>
    <property type="match status" value="1"/>
</dbReference>
<dbReference type="SMART" id="SM00503">
    <property type="entry name" value="SynN"/>
    <property type="match status" value="1"/>
</dbReference>
<evidence type="ECO:0000256" key="1">
    <source>
        <dbReference type="ARBA" id="ARBA00009063"/>
    </source>
</evidence>
<dbReference type="PROSITE" id="PS00914">
    <property type="entry name" value="SYNTAXIN"/>
    <property type="match status" value="1"/>
</dbReference>
<dbReference type="Proteomes" id="UP001623330">
    <property type="component" value="Unassembled WGS sequence"/>
</dbReference>
<dbReference type="Pfam" id="PF14523">
    <property type="entry name" value="Syntaxin_2"/>
    <property type="match status" value="1"/>
</dbReference>
<dbReference type="InterPro" id="IPR006011">
    <property type="entry name" value="Syntaxin_N"/>
</dbReference>
<dbReference type="InterPro" id="IPR045242">
    <property type="entry name" value="Syntaxin"/>
</dbReference>
<keyword evidence="4" id="KW-1133">Transmembrane helix</keyword>
<protein>
    <submittedName>
        <fullName evidence="6">Syntaxin PEP12</fullName>
    </submittedName>
</protein>
<evidence type="ECO:0000256" key="3">
    <source>
        <dbReference type="SAM" id="Coils"/>
    </source>
</evidence>
<evidence type="ECO:0000256" key="4">
    <source>
        <dbReference type="SAM" id="Phobius"/>
    </source>
</evidence>
<feature type="coiled-coil region" evidence="3">
    <location>
        <begin position="67"/>
        <end position="97"/>
    </location>
</feature>
<dbReference type="InterPro" id="IPR000727">
    <property type="entry name" value="T_SNARE_dom"/>
</dbReference>
<dbReference type="Gene3D" id="1.20.58.70">
    <property type="match status" value="1"/>
</dbReference>
<reference evidence="6 7" key="1">
    <citation type="submission" date="2024-05" db="EMBL/GenBank/DDBJ databases">
        <title>Long read based assembly of the Candida bracarensis genome reveals expanded adhesin content.</title>
        <authorList>
            <person name="Marcet-Houben M."/>
            <person name="Ksiezopolska E."/>
            <person name="Gabaldon T."/>
        </authorList>
    </citation>
    <scope>NUCLEOTIDE SEQUENCE [LARGE SCALE GENOMIC DNA]</scope>
    <source>
        <strain evidence="6 7">CBM6</strain>
    </source>
</reference>
<dbReference type="InterPro" id="IPR006012">
    <property type="entry name" value="Syntaxin/epimorphin_CS"/>
</dbReference>
<feature type="transmembrane region" description="Helical" evidence="4">
    <location>
        <begin position="264"/>
        <end position="284"/>
    </location>
</feature>